<protein>
    <submittedName>
        <fullName evidence="1">Uncharacterized protein</fullName>
    </submittedName>
</protein>
<proteinExistence type="predicted"/>
<dbReference type="EMBL" id="CP097509">
    <property type="protein sequence ID" value="URE15319.1"/>
    <property type="molecule type" value="Genomic_DNA"/>
</dbReference>
<sequence>MKDPFAAGLVHGRYICSQLSDGQDRIVQVPEPHQHYEFTRSSSYNFSGKGITGGIKQWKLETSYYMGGHLEAQQRTKFPPEG</sequence>
<gene>
    <name evidence="1" type="ORF">MUK42_03448</name>
</gene>
<organism evidence="1 2">
    <name type="scientific">Musa troglodytarum</name>
    <name type="common">fe'i banana</name>
    <dbReference type="NCBI Taxonomy" id="320322"/>
    <lineage>
        <taxon>Eukaryota</taxon>
        <taxon>Viridiplantae</taxon>
        <taxon>Streptophyta</taxon>
        <taxon>Embryophyta</taxon>
        <taxon>Tracheophyta</taxon>
        <taxon>Spermatophyta</taxon>
        <taxon>Magnoliopsida</taxon>
        <taxon>Liliopsida</taxon>
        <taxon>Zingiberales</taxon>
        <taxon>Musaceae</taxon>
        <taxon>Musa</taxon>
    </lineage>
</organism>
<dbReference type="Proteomes" id="UP001055439">
    <property type="component" value="Chromosome 7"/>
</dbReference>
<dbReference type="AlphaFoldDB" id="A0A9E7KFZ1"/>
<evidence type="ECO:0000313" key="2">
    <source>
        <dbReference type="Proteomes" id="UP001055439"/>
    </source>
</evidence>
<keyword evidence="2" id="KW-1185">Reference proteome</keyword>
<reference evidence="1" key="1">
    <citation type="submission" date="2022-05" db="EMBL/GenBank/DDBJ databases">
        <title>The Musa troglodytarum L. genome provides insights into the mechanism of non-climacteric behaviour and enrichment of carotenoids.</title>
        <authorList>
            <person name="Wang J."/>
        </authorList>
    </citation>
    <scope>NUCLEOTIDE SEQUENCE</scope>
    <source>
        <tissue evidence="1">Leaf</tissue>
    </source>
</reference>
<name>A0A9E7KFZ1_9LILI</name>
<accession>A0A9E7KFZ1</accession>
<evidence type="ECO:0000313" key="1">
    <source>
        <dbReference type="EMBL" id="URE15319.1"/>
    </source>
</evidence>